<gene>
    <name evidence="1" type="ordered locus">GYO_2894</name>
</gene>
<sequence length="42" mass="4759">MINQGCIKSCILRKKAFGGKKEEAYIFLRKFIGIYGYTKGAL</sequence>
<protein>
    <submittedName>
        <fullName evidence="1">Uncharacterized protein</fullName>
    </submittedName>
</protein>
<dbReference type="AlphaFoldDB" id="G4NXR1"/>
<dbReference type="Proteomes" id="UP000002651">
    <property type="component" value="Chromosome"/>
</dbReference>
<keyword evidence="2" id="KW-1185">Reference proteome</keyword>
<dbReference type="KEGG" id="bst:GYO_2894"/>
<name>G4NXR1_BACS4</name>
<organism evidence="1 2">
    <name type="scientific">Bacillus spizizenii (strain DSM 15029 / JCM 12233 / NBRC 101239 / NRRL B-23049 / TU-B-10)</name>
    <name type="common">Bacillus subtilis subsp. spizizenii</name>
    <dbReference type="NCBI Taxonomy" id="1052585"/>
    <lineage>
        <taxon>Bacteria</taxon>
        <taxon>Bacillati</taxon>
        <taxon>Bacillota</taxon>
        <taxon>Bacilli</taxon>
        <taxon>Bacillales</taxon>
        <taxon>Bacillaceae</taxon>
        <taxon>Bacillus</taxon>
    </lineage>
</organism>
<evidence type="ECO:0000313" key="2">
    <source>
        <dbReference type="Proteomes" id="UP000002651"/>
    </source>
</evidence>
<evidence type="ECO:0000313" key="1">
    <source>
        <dbReference type="EMBL" id="AEP87501.1"/>
    </source>
</evidence>
<proteinExistence type="predicted"/>
<accession>G4NXR1</accession>
<dbReference type="HOGENOM" id="CLU_3247458_0_0_9"/>
<dbReference type="EMBL" id="CP002905">
    <property type="protein sequence ID" value="AEP87501.1"/>
    <property type="molecule type" value="Genomic_DNA"/>
</dbReference>
<reference evidence="1 2" key="1">
    <citation type="journal article" date="2012" name="J. Bacteriol.">
        <title>Whole-genome sequences of Bacillus subtilis and close relatives.</title>
        <authorList>
            <person name="Earl A.M."/>
            <person name="Eppinger M."/>
            <person name="Fricke W.F."/>
            <person name="Rosovitz M.J."/>
            <person name="Rasko D.A."/>
            <person name="Daugherty S."/>
            <person name="Losick R."/>
            <person name="Kolter R."/>
            <person name="Ravel J."/>
        </authorList>
    </citation>
    <scope>NUCLEOTIDE SEQUENCE [LARGE SCALE GENOMIC DNA]</scope>
    <source>
        <strain evidence="2">DSM 15029 / JCM 12233 / NBRC 101239 / NRRL B-23049 / TU-B-10</strain>
    </source>
</reference>